<dbReference type="UniPathway" id="UPA00077">
    <property type="reaction ID" value="UER00156"/>
</dbReference>
<evidence type="ECO:0000256" key="2">
    <source>
        <dbReference type="ARBA" id="ARBA00001946"/>
    </source>
</evidence>
<keyword evidence="6 9" id="KW-0479">Metal-binding</keyword>
<evidence type="ECO:0000256" key="1">
    <source>
        <dbReference type="ARBA" id="ARBA00000012"/>
    </source>
</evidence>
<comment type="caution">
    <text evidence="11">The sequence shown here is derived from an EMBL/GenBank/DDBJ whole genome shotgun (WGS) entry which is preliminary data.</text>
</comment>
<evidence type="ECO:0000313" key="12">
    <source>
        <dbReference type="Proteomes" id="UP000032232"/>
    </source>
</evidence>
<dbReference type="CDD" id="cd00739">
    <property type="entry name" value="DHPS"/>
    <property type="match status" value="1"/>
</dbReference>
<dbReference type="EMBL" id="JYFE01000020">
    <property type="protein sequence ID" value="KIT17202.1"/>
    <property type="molecule type" value="Genomic_DNA"/>
</dbReference>
<dbReference type="GO" id="GO:0046872">
    <property type="term" value="F:metal ion binding"/>
    <property type="evidence" value="ECO:0007669"/>
    <property type="project" value="UniProtKB-KW"/>
</dbReference>
<proteinExistence type="inferred from homology"/>
<evidence type="ECO:0000313" key="11">
    <source>
        <dbReference type="EMBL" id="KIT17202.1"/>
    </source>
</evidence>
<dbReference type="NCBIfam" id="TIGR01496">
    <property type="entry name" value="DHPS"/>
    <property type="match status" value="1"/>
</dbReference>
<evidence type="ECO:0000256" key="6">
    <source>
        <dbReference type="ARBA" id="ARBA00022723"/>
    </source>
</evidence>
<dbReference type="STRING" id="935700.jaqu_09330"/>
<dbReference type="SUPFAM" id="SSF51717">
    <property type="entry name" value="Dihydropteroate synthetase-like"/>
    <property type="match status" value="1"/>
</dbReference>
<evidence type="ECO:0000256" key="3">
    <source>
        <dbReference type="ARBA" id="ARBA00004763"/>
    </source>
</evidence>
<keyword evidence="12" id="KW-1185">Reference proteome</keyword>
<dbReference type="InterPro" id="IPR045031">
    <property type="entry name" value="DHP_synth-like"/>
</dbReference>
<gene>
    <name evidence="11" type="primary">folP</name>
    <name evidence="11" type="ORF">jaqu_09330</name>
</gene>
<dbReference type="RefSeq" id="WP_043917780.1">
    <property type="nucleotide sequence ID" value="NZ_FZPF01000007.1"/>
</dbReference>
<dbReference type="PANTHER" id="PTHR20941:SF1">
    <property type="entry name" value="FOLIC ACID SYNTHESIS PROTEIN FOL1"/>
    <property type="match status" value="1"/>
</dbReference>
<comment type="similarity">
    <text evidence="9">Belongs to the DHPS family.</text>
</comment>
<evidence type="ECO:0000256" key="9">
    <source>
        <dbReference type="RuleBase" id="RU361205"/>
    </source>
</evidence>
<dbReference type="InterPro" id="IPR006390">
    <property type="entry name" value="DHP_synth_dom"/>
</dbReference>
<dbReference type="InterPro" id="IPR000489">
    <property type="entry name" value="Pterin-binding_dom"/>
</dbReference>
<evidence type="ECO:0000256" key="5">
    <source>
        <dbReference type="ARBA" id="ARBA00022679"/>
    </source>
</evidence>
<protein>
    <recommendedName>
        <fullName evidence="4 9">Dihydropteroate synthase</fullName>
        <shortName evidence="9">DHPS</shortName>
        <ecNumber evidence="4 9">2.5.1.15</ecNumber>
    </recommendedName>
    <alternativeName>
        <fullName evidence="9">Dihydropteroate pyrophosphorylase</fullName>
    </alternativeName>
</protein>
<dbReference type="Pfam" id="PF00809">
    <property type="entry name" value="Pterin_bind"/>
    <property type="match status" value="1"/>
</dbReference>
<dbReference type="EC" id="2.5.1.15" evidence="4 9"/>
<dbReference type="GO" id="GO:0005829">
    <property type="term" value="C:cytosol"/>
    <property type="evidence" value="ECO:0007669"/>
    <property type="project" value="TreeGrafter"/>
</dbReference>
<dbReference type="PATRIC" id="fig|935700.4.peg.975"/>
<evidence type="ECO:0000256" key="7">
    <source>
        <dbReference type="ARBA" id="ARBA00022842"/>
    </source>
</evidence>
<dbReference type="GO" id="GO:0004156">
    <property type="term" value="F:dihydropteroate synthase activity"/>
    <property type="evidence" value="ECO:0007669"/>
    <property type="project" value="UniProtKB-EC"/>
</dbReference>
<dbReference type="Gene3D" id="3.20.20.20">
    <property type="entry name" value="Dihydropteroate synthase-like"/>
    <property type="match status" value="1"/>
</dbReference>
<evidence type="ECO:0000256" key="4">
    <source>
        <dbReference type="ARBA" id="ARBA00012458"/>
    </source>
</evidence>
<dbReference type="PROSITE" id="PS00792">
    <property type="entry name" value="DHPS_1"/>
    <property type="match status" value="1"/>
</dbReference>
<keyword evidence="7 9" id="KW-0460">Magnesium</keyword>
<dbReference type="InterPro" id="IPR011005">
    <property type="entry name" value="Dihydropteroate_synth-like_sf"/>
</dbReference>
<comment type="cofactor">
    <cofactor evidence="2 9">
        <name>Mg(2+)</name>
        <dbReference type="ChEBI" id="CHEBI:18420"/>
    </cofactor>
</comment>
<dbReference type="PROSITE" id="PS50972">
    <property type="entry name" value="PTERIN_BINDING"/>
    <property type="match status" value="1"/>
</dbReference>
<dbReference type="GO" id="GO:0046654">
    <property type="term" value="P:tetrahydrofolate biosynthetic process"/>
    <property type="evidence" value="ECO:0007669"/>
    <property type="project" value="UniProtKB-UniPathway"/>
</dbReference>
<comment type="function">
    <text evidence="9">Catalyzes the condensation of para-aminobenzoate (pABA) with 6-hydroxymethyl-7,8-dihydropterin diphosphate (DHPt-PP) to form 7,8-dihydropteroate (H2Pte), the immediate precursor of folate derivatives.</text>
</comment>
<feature type="domain" description="Pterin-binding" evidence="10">
    <location>
        <begin position="65"/>
        <end position="314"/>
    </location>
</feature>
<comment type="pathway">
    <text evidence="3 9">Cofactor biosynthesis; tetrahydrofolate biosynthesis; 7,8-dihydrofolate from 2-amino-4-hydroxy-6-hydroxymethyl-7,8-dihydropteridine diphosphate and 4-aminobenzoate: step 1/2.</text>
</comment>
<comment type="catalytic activity">
    <reaction evidence="1">
        <text>(7,8-dihydropterin-6-yl)methyl diphosphate + 4-aminobenzoate = 7,8-dihydropteroate + diphosphate</text>
        <dbReference type="Rhea" id="RHEA:19949"/>
        <dbReference type="ChEBI" id="CHEBI:17836"/>
        <dbReference type="ChEBI" id="CHEBI:17839"/>
        <dbReference type="ChEBI" id="CHEBI:33019"/>
        <dbReference type="ChEBI" id="CHEBI:72950"/>
        <dbReference type="EC" id="2.5.1.15"/>
    </reaction>
</comment>
<dbReference type="OrthoDB" id="9811744at2"/>
<dbReference type="AlphaFoldDB" id="A0A0D1CQZ9"/>
<sequence>MTYALPLVSADGLRLAGGWARFSHARLVRRDGPSEIVRAEDVPAGLLERLTSPRPPVAGHATDRPRLMGILNVTPDSFSDGGWLTGADAVREAADRMGAADLLDVGGESTRPGATEVPVEEEAARVAPAFAALMDRTTSIDTRKAQVARAAIAAGAAMVNDVSGGTFDPDMLPVVAESDAALCLMHGPFDPATMQEAPSYANVVLDVYDFLEDRIATAIAAGIQRSRLVADPGIGFGKTEAHNLALLRALPIFHGLGVPLLLGVSRKGFIGRIGAAPQVNARMPGTLALTLHAVSQGVQWHRVHDVAEIAQGLALWNAVHRAEE</sequence>
<organism evidence="11 12">
    <name type="scientific">Jannaschia aquimarina</name>
    <dbReference type="NCBI Taxonomy" id="935700"/>
    <lineage>
        <taxon>Bacteria</taxon>
        <taxon>Pseudomonadati</taxon>
        <taxon>Pseudomonadota</taxon>
        <taxon>Alphaproteobacteria</taxon>
        <taxon>Rhodobacterales</taxon>
        <taxon>Roseobacteraceae</taxon>
        <taxon>Jannaschia</taxon>
    </lineage>
</organism>
<dbReference type="GO" id="GO:0046656">
    <property type="term" value="P:folic acid biosynthetic process"/>
    <property type="evidence" value="ECO:0007669"/>
    <property type="project" value="UniProtKB-KW"/>
</dbReference>
<evidence type="ECO:0000259" key="10">
    <source>
        <dbReference type="PROSITE" id="PS50972"/>
    </source>
</evidence>
<name>A0A0D1CQZ9_9RHOB</name>
<keyword evidence="5 9" id="KW-0808">Transferase</keyword>
<reference evidence="11 12" key="1">
    <citation type="submission" date="2015-02" db="EMBL/GenBank/DDBJ databases">
        <title>Genome Sequence of Jannaschia aquimarina DSM28248, a member of the Roseobacter clade.</title>
        <authorList>
            <person name="Voget S."/>
            <person name="Daniel R."/>
        </authorList>
    </citation>
    <scope>NUCLEOTIDE SEQUENCE [LARGE SCALE GENOMIC DNA]</scope>
    <source>
        <strain evidence="11 12">GSW-M26</strain>
    </source>
</reference>
<dbReference type="Proteomes" id="UP000032232">
    <property type="component" value="Unassembled WGS sequence"/>
</dbReference>
<keyword evidence="8 9" id="KW-0289">Folate biosynthesis</keyword>
<accession>A0A0D1CQZ9</accession>
<evidence type="ECO:0000256" key="8">
    <source>
        <dbReference type="ARBA" id="ARBA00022909"/>
    </source>
</evidence>
<dbReference type="PANTHER" id="PTHR20941">
    <property type="entry name" value="FOLATE SYNTHESIS PROTEINS"/>
    <property type="match status" value="1"/>
</dbReference>